<evidence type="ECO:0000313" key="3">
    <source>
        <dbReference type="EMBL" id="NTS31203.1"/>
    </source>
</evidence>
<dbReference type="EMBL" id="JABUMX010000002">
    <property type="protein sequence ID" value="NTS31203.1"/>
    <property type="molecule type" value="Genomic_DNA"/>
</dbReference>
<evidence type="ECO:0000256" key="1">
    <source>
        <dbReference type="SAM" id="Phobius"/>
    </source>
</evidence>
<dbReference type="AlphaFoldDB" id="A0A849VTK9"/>
<accession>A0A849VTK9</accession>
<dbReference type="Proteomes" id="UP000550508">
    <property type="component" value="Unassembled WGS sequence"/>
</dbReference>
<organism evidence="3 4">
    <name type="scientific">Phyllobacterium pellucidum</name>
    <dbReference type="NCBI Taxonomy" id="2740464"/>
    <lineage>
        <taxon>Bacteria</taxon>
        <taxon>Pseudomonadati</taxon>
        <taxon>Pseudomonadota</taxon>
        <taxon>Alphaproteobacteria</taxon>
        <taxon>Hyphomicrobiales</taxon>
        <taxon>Phyllobacteriaceae</taxon>
        <taxon>Phyllobacterium</taxon>
    </lineage>
</organism>
<feature type="transmembrane region" description="Helical" evidence="1">
    <location>
        <begin position="177"/>
        <end position="194"/>
    </location>
</feature>
<keyword evidence="1" id="KW-0812">Transmembrane</keyword>
<evidence type="ECO:0000313" key="4">
    <source>
        <dbReference type="Proteomes" id="UP000550508"/>
    </source>
</evidence>
<sequence>MAITIGVKKHIARWQRDGLIDETTAERLRKDMDGRGHGLGLGGVLAVLGAVLLGAAIVSLVAANWELMPRLVRLGLIISVIGAGYIGGAWRASLGDRIFSEALYLIAAITFGAGIGLVGQMYHLSGDTTDAALLWVAGTMVAALLLRSKVLTSTSVAITGFYLFTSLEPSIPDHWNYIWLVPVLAITCAGLVWWTKAKQARHFIAILLIAYVFVVRFDLDDQAILWIAAVLGAALFLADALRSRATQQLTGWSEAIGGYGFIMLVIALIFFQFDEFSEGVANQVAIGFAILGCSVAGLAFSGHRNLTVRWVSYTVFSLEVLYLAFKTIGTLIGTAGFFLTAGILVLLLAAFVVRMERRLQRKNPKKEATA</sequence>
<protein>
    <submittedName>
        <fullName evidence="3">DUF2157 domain-containing protein</fullName>
    </submittedName>
</protein>
<feature type="transmembrane region" description="Helical" evidence="1">
    <location>
        <begin position="307"/>
        <end position="325"/>
    </location>
</feature>
<feature type="transmembrane region" description="Helical" evidence="1">
    <location>
        <begin position="253"/>
        <end position="273"/>
    </location>
</feature>
<feature type="transmembrane region" description="Helical" evidence="1">
    <location>
        <begin position="128"/>
        <end position="146"/>
    </location>
</feature>
<evidence type="ECO:0000259" key="2">
    <source>
        <dbReference type="Pfam" id="PF09925"/>
    </source>
</evidence>
<feature type="transmembrane region" description="Helical" evidence="1">
    <location>
        <begin position="153"/>
        <end position="171"/>
    </location>
</feature>
<keyword evidence="1" id="KW-1133">Transmembrane helix</keyword>
<keyword evidence="1" id="KW-0472">Membrane</keyword>
<name>A0A849VTK9_9HYPH</name>
<comment type="caution">
    <text evidence="3">The sequence shown here is derived from an EMBL/GenBank/DDBJ whole genome shotgun (WGS) entry which is preliminary data.</text>
</comment>
<feature type="transmembrane region" description="Helical" evidence="1">
    <location>
        <begin position="331"/>
        <end position="353"/>
    </location>
</feature>
<feature type="transmembrane region" description="Helical" evidence="1">
    <location>
        <begin position="71"/>
        <end position="90"/>
    </location>
</feature>
<feature type="transmembrane region" description="Helical" evidence="1">
    <location>
        <begin position="102"/>
        <end position="122"/>
    </location>
</feature>
<dbReference type="RefSeq" id="WP_162737188.1">
    <property type="nucleotide sequence ID" value="NZ_JABUMX010000002.1"/>
</dbReference>
<feature type="transmembrane region" description="Helical" evidence="1">
    <location>
        <begin position="201"/>
        <end position="217"/>
    </location>
</feature>
<reference evidence="3 4" key="1">
    <citation type="submission" date="2020-05" db="EMBL/GenBank/DDBJ databases">
        <authorList>
            <person name="Kim M.K."/>
        </authorList>
    </citation>
    <scope>NUCLEOTIDE SEQUENCE [LARGE SCALE GENOMIC DNA]</scope>
    <source>
        <strain evidence="3 4">BT25</strain>
    </source>
</reference>
<feature type="domain" description="DUF2157" evidence="2">
    <location>
        <begin position="13"/>
        <end position="151"/>
    </location>
</feature>
<feature type="transmembrane region" description="Helical" evidence="1">
    <location>
        <begin position="223"/>
        <end position="241"/>
    </location>
</feature>
<proteinExistence type="predicted"/>
<dbReference type="Pfam" id="PF09925">
    <property type="entry name" value="DUF2157"/>
    <property type="match status" value="1"/>
</dbReference>
<dbReference type="InterPro" id="IPR018677">
    <property type="entry name" value="DUF2157"/>
</dbReference>
<feature type="transmembrane region" description="Helical" evidence="1">
    <location>
        <begin position="39"/>
        <end position="65"/>
    </location>
</feature>
<feature type="transmembrane region" description="Helical" evidence="1">
    <location>
        <begin position="279"/>
        <end position="300"/>
    </location>
</feature>
<keyword evidence="4" id="KW-1185">Reference proteome</keyword>
<gene>
    <name evidence="3" type="ORF">HQ945_08045</name>
</gene>